<comment type="caution">
    <text evidence="1">The sequence shown here is derived from an EMBL/GenBank/DDBJ whole genome shotgun (WGS) entry which is preliminary data.</text>
</comment>
<evidence type="ECO:0000313" key="1">
    <source>
        <dbReference type="EMBL" id="NKQ57481.1"/>
    </source>
</evidence>
<sequence>MLDAFGATGEPERLPGSSAWRCGHVVLKPVADRARAMWLANTLSRIDAPDLRIARPVRTTDGRAIIGGWAASRYLPGRPEHRYDQIMQAALKLTQATAELPRPGFLASRTDPDAIADRIAWGEAKIPVEETRGEGWFEVLAVARRPVALPEQIVPGDLFGTVLFDGESPPGIVDFDPYFRPAEWAAAIVAVDAVAWGGAGIEFLHRWSHLPEWSQLLLRAVLFRLAANSINPRGTAAALDGIRAAAASVSELL</sequence>
<accession>A0ABX1JG39</accession>
<dbReference type="NCBIfam" id="TIGR02569">
    <property type="entry name" value="TIGR02569_actnb"/>
    <property type="match status" value="1"/>
</dbReference>
<dbReference type="InterPro" id="IPR011009">
    <property type="entry name" value="Kinase-like_dom_sf"/>
</dbReference>
<evidence type="ECO:0000313" key="2">
    <source>
        <dbReference type="Proteomes" id="UP000715441"/>
    </source>
</evidence>
<dbReference type="Proteomes" id="UP000715441">
    <property type="component" value="Unassembled WGS sequence"/>
</dbReference>
<dbReference type="InterPro" id="IPR013402">
    <property type="entry name" value="CHP02569"/>
</dbReference>
<proteinExistence type="predicted"/>
<keyword evidence="2" id="KW-1185">Reference proteome</keyword>
<name>A0ABX1JG39_9PSEU</name>
<dbReference type="EMBL" id="JAAXLS010000037">
    <property type="protein sequence ID" value="NKQ57481.1"/>
    <property type="molecule type" value="Genomic_DNA"/>
</dbReference>
<gene>
    <name evidence="1" type="ORF">HFP15_31920</name>
</gene>
<organism evidence="1 2">
    <name type="scientific">Amycolatopsis acididurans</name>
    <dbReference type="NCBI Taxonomy" id="2724524"/>
    <lineage>
        <taxon>Bacteria</taxon>
        <taxon>Bacillati</taxon>
        <taxon>Actinomycetota</taxon>
        <taxon>Actinomycetes</taxon>
        <taxon>Pseudonocardiales</taxon>
        <taxon>Pseudonocardiaceae</taxon>
        <taxon>Amycolatopsis</taxon>
    </lineage>
</organism>
<reference evidence="1 2" key="1">
    <citation type="submission" date="2020-04" db="EMBL/GenBank/DDBJ databases">
        <title>Novel species.</title>
        <authorList>
            <person name="Teo W.F.A."/>
            <person name="Lipun K."/>
            <person name="Srisuk N."/>
            <person name="Duangmal K."/>
        </authorList>
    </citation>
    <scope>NUCLEOTIDE SEQUENCE [LARGE SCALE GENOMIC DNA]</scope>
    <source>
        <strain evidence="1 2">K13G38</strain>
    </source>
</reference>
<dbReference type="SUPFAM" id="SSF56112">
    <property type="entry name" value="Protein kinase-like (PK-like)"/>
    <property type="match status" value="1"/>
</dbReference>
<protein>
    <submittedName>
        <fullName evidence="1">TIGR02569 family protein</fullName>
    </submittedName>
</protein>